<name>W2I634_PHYNI</name>
<dbReference type="EMBL" id="KI675624">
    <property type="protein sequence ID" value="ETL28858.1"/>
    <property type="molecule type" value="Genomic_DNA"/>
</dbReference>
<dbReference type="AlphaFoldDB" id="W2I634"/>
<feature type="non-terminal residue" evidence="2">
    <location>
        <position position="1"/>
    </location>
</feature>
<sequence length="73" mass="8737">NGHKYRKQCNRLLAIGDEIAPNRRMRQEKYRRSKRLRHTMHLDDSVGDDSMTDMSEPENEWDDDDSVITHMSF</sequence>
<protein>
    <recommendedName>
        <fullName evidence="3">CCT domain-containing protein</fullName>
    </recommendedName>
</protein>
<organism evidence="2">
    <name type="scientific">Phytophthora nicotianae</name>
    <name type="common">Potato buckeye rot agent</name>
    <name type="synonym">Phytophthora parasitica</name>
    <dbReference type="NCBI Taxonomy" id="4792"/>
    <lineage>
        <taxon>Eukaryota</taxon>
        <taxon>Sar</taxon>
        <taxon>Stramenopiles</taxon>
        <taxon>Oomycota</taxon>
        <taxon>Peronosporomycetes</taxon>
        <taxon>Peronosporales</taxon>
        <taxon>Peronosporaceae</taxon>
        <taxon>Phytophthora</taxon>
    </lineage>
</organism>
<evidence type="ECO:0000256" key="1">
    <source>
        <dbReference type="SAM" id="MobiDB-lite"/>
    </source>
</evidence>
<evidence type="ECO:0000313" key="2">
    <source>
        <dbReference type="EMBL" id="ETL28858.1"/>
    </source>
</evidence>
<gene>
    <name evidence="2" type="ORF">L916_17847</name>
</gene>
<evidence type="ECO:0008006" key="3">
    <source>
        <dbReference type="Google" id="ProtNLM"/>
    </source>
</evidence>
<feature type="region of interest" description="Disordered" evidence="1">
    <location>
        <begin position="30"/>
        <end position="73"/>
    </location>
</feature>
<feature type="compositionally biased region" description="Acidic residues" evidence="1">
    <location>
        <begin position="45"/>
        <end position="66"/>
    </location>
</feature>
<proteinExistence type="predicted"/>
<reference evidence="2" key="1">
    <citation type="submission" date="2013-11" db="EMBL/GenBank/DDBJ databases">
        <title>The Genome Sequence of Phytophthora parasitica CJ05E6.</title>
        <authorList>
            <consortium name="The Broad Institute Genomics Platform"/>
            <person name="Russ C."/>
            <person name="Tyler B."/>
            <person name="Panabieres F."/>
            <person name="Shan W."/>
            <person name="Tripathy S."/>
            <person name="Grunwald N."/>
            <person name="Machado M."/>
            <person name="Johnson C.S."/>
            <person name="Arredondo F."/>
            <person name="Hong C."/>
            <person name="Coffey M."/>
            <person name="Young S.K."/>
            <person name="Zeng Q."/>
            <person name="Gargeya S."/>
            <person name="Fitzgerald M."/>
            <person name="Abouelleil A."/>
            <person name="Alvarado L."/>
            <person name="Chapman S.B."/>
            <person name="Gainer-Dewar J."/>
            <person name="Goldberg J."/>
            <person name="Griggs A."/>
            <person name="Gujja S."/>
            <person name="Hansen M."/>
            <person name="Howarth C."/>
            <person name="Imamovic A."/>
            <person name="Ireland A."/>
            <person name="Larimer J."/>
            <person name="McCowan C."/>
            <person name="Murphy C."/>
            <person name="Pearson M."/>
            <person name="Poon T.W."/>
            <person name="Priest M."/>
            <person name="Roberts A."/>
            <person name="Saif S."/>
            <person name="Shea T."/>
            <person name="Sykes S."/>
            <person name="Wortman J."/>
            <person name="Nusbaum C."/>
            <person name="Birren B."/>
        </authorList>
    </citation>
    <scope>NUCLEOTIDE SEQUENCE [LARGE SCALE GENOMIC DNA]</scope>
    <source>
        <strain evidence="2">CJ05E6</strain>
    </source>
</reference>
<accession>W2I634</accession>
<dbReference type="Proteomes" id="UP000053864">
    <property type="component" value="Unassembled WGS sequence"/>
</dbReference>